<evidence type="ECO:0000256" key="1">
    <source>
        <dbReference type="ARBA" id="ARBA00004651"/>
    </source>
</evidence>
<comment type="caution">
    <text evidence="9">The sequence shown here is derived from an EMBL/GenBank/DDBJ whole genome shotgun (WGS) entry which is preliminary data.</text>
</comment>
<evidence type="ECO:0000313" key="9">
    <source>
        <dbReference type="EMBL" id="NMH28183.1"/>
    </source>
</evidence>
<feature type="transmembrane region" description="Helical" evidence="7">
    <location>
        <begin position="53"/>
        <end position="72"/>
    </location>
</feature>
<reference evidence="9" key="1">
    <citation type="submission" date="2020-02" db="EMBL/GenBank/DDBJ databases">
        <title>Flavobacterium sp. genome.</title>
        <authorList>
            <person name="Jung H.S."/>
            <person name="Baek J.H."/>
            <person name="Jeon C.O."/>
        </authorList>
    </citation>
    <scope>NUCLEOTIDE SEQUENCE</scope>
    <source>
        <strain evidence="9">SE-s28</strain>
    </source>
</reference>
<dbReference type="GO" id="GO:0009246">
    <property type="term" value="P:enterobacterial common antigen biosynthetic process"/>
    <property type="evidence" value="ECO:0007669"/>
    <property type="project" value="TreeGrafter"/>
</dbReference>
<dbReference type="PANTHER" id="PTHR40074">
    <property type="entry name" value="O-ACETYLTRANSFERASE WECH"/>
    <property type="match status" value="1"/>
</dbReference>
<evidence type="ECO:0000256" key="7">
    <source>
        <dbReference type="SAM" id="Phobius"/>
    </source>
</evidence>
<feature type="transmembrane region" description="Helical" evidence="7">
    <location>
        <begin position="12"/>
        <end position="33"/>
    </location>
</feature>
<feature type="transmembrane region" description="Helical" evidence="7">
    <location>
        <begin position="314"/>
        <end position="336"/>
    </location>
</feature>
<comment type="similarity">
    <text evidence="2">Belongs to the acyltransferase 3 family.</text>
</comment>
<comment type="subcellular location">
    <subcellularLocation>
        <location evidence="1">Cell membrane</location>
        <topology evidence="1">Multi-pass membrane protein</topology>
    </subcellularLocation>
</comment>
<evidence type="ECO:0000256" key="6">
    <source>
        <dbReference type="ARBA" id="ARBA00023136"/>
    </source>
</evidence>
<dbReference type="Pfam" id="PF01757">
    <property type="entry name" value="Acyl_transf_3"/>
    <property type="match status" value="1"/>
</dbReference>
<keyword evidence="4 7" id="KW-0812">Transmembrane</keyword>
<accession>A0A972JIF8</accession>
<dbReference type="GO" id="GO:0016413">
    <property type="term" value="F:O-acetyltransferase activity"/>
    <property type="evidence" value="ECO:0007669"/>
    <property type="project" value="TreeGrafter"/>
</dbReference>
<evidence type="ECO:0000256" key="4">
    <source>
        <dbReference type="ARBA" id="ARBA00022692"/>
    </source>
</evidence>
<proteinExistence type="inferred from homology"/>
<sequence>MIPKAKTKTLWIENLRAIATVSVILLHVSSPLLYAHDESLNSYWWLGNVFDSAVRYCVPVFVMITGTLLLPQEIDLKVYFSRRISRILIPFLFWSLVYICNDLLQLRADGKSFAVHDIISFSISHLLYGASYHLWYVYMLICLYLVIPFLGRWIRHSSEKQIQYFLSLWICINAVWLFGNFGNNTVFYFGQFIGYLVLGYYISTKDFKLSLKVSDKVALLLYLTGVVVTLLGTYIVTERTGKFSNIFYDYRSVSVVASATGIFILTKNNAFTVNRHVSSLVSLIGKLSYGIYLVHVLVLYFLDKSGINATFIHPLIGIPLTAILCLFLSMLVPLLVQKLPYGKYIAG</sequence>
<keyword evidence="6 7" id="KW-0472">Membrane</keyword>
<dbReference type="EMBL" id="JAAMPU010000104">
    <property type="protein sequence ID" value="NMH28183.1"/>
    <property type="molecule type" value="Genomic_DNA"/>
</dbReference>
<feature type="transmembrane region" description="Helical" evidence="7">
    <location>
        <begin position="277"/>
        <end position="302"/>
    </location>
</feature>
<dbReference type="PANTHER" id="PTHR40074:SF2">
    <property type="entry name" value="O-ACETYLTRANSFERASE WECH"/>
    <property type="match status" value="1"/>
</dbReference>
<evidence type="ECO:0000256" key="2">
    <source>
        <dbReference type="ARBA" id="ARBA00007400"/>
    </source>
</evidence>
<feature type="transmembrane region" description="Helical" evidence="7">
    <location>
        <begin position="216"/>
        <end position="236"/>
    </location>
</feature>
<keyword evidence="9" id="KW-0808">Transferase</keyword>
<evidence type="ECO:0000313" key="10">
    <source>
        <dbReference type="Proteomes" id="UP000712080"/>
    </source>
</evidence>
<feature type="transmembrane region" description="Helical" evidence="7">
    <location>
        <begin position="162"/>
        <end position="179"/>
    </location>
</feature>
<evidence type="ECO:0000256" key="5">
    <source>
        <dbReference type="ARBA" id="ARBA00022989"/>
    </source>
</evidence>
<protein>
    <submittedName>
        <fullName evidence="9">Acyltransferase family protein</fullName>
    </submittedName>
</protein>
<keyword evidence="5 7" id="KW-1133">Transmembrane helix</keyword>
<feature type="transmembrane region" description="Helical" evidence="7">
    <location>
        <begin position="84"/>
        <end position="104"/>
    </location>
</feature>
<name>A0A972JIF8_9FLAO</name>
<dbReference type="Proteomes" id="UP000712080">
    <property type="component" value="Unassembled WGS sequence"/>
</dbReference>
<keyword evidence="10" id="KW-1185">Reference proteome</keyword>
<feature type="domain" description="Acyltransferase 3" evidence="8">
    <location>
        <begin position="10"/>
        <end position="329"/>
    </location>
</feature>
<feature type="transmembrane region" description="Helical" evidence="7">
    <location>
        <begin position="185"/>
        <end position="204"/>
    </location>
</feature>
<dbReference type="InterPro" id="IPR002656">
    <property type="entry name" value="Acyl_transf_3_dom"/>
</dbReference>
<dbReference type="AlphaFoldDB" id="A0A972JIF8"/>
<feature type="transmembrane region" description="Helical" evidence="7">
    <location>
        <begin position="248"/>
        <end position="265"/>
    </location>
</feature>
<gene>
    <name evidence="9" type="ORF">G6047_09080</name>
</gene>
<keyword evidence="9" id="KW-0012">Acyltransferase</keyword>
<dbReference type="RefSeq" id="WP_169527286.1">
    <property type="nucleotide sequence ID" value="NZ_JAAMPU010000104.1"/>
</dbReference>
<feature type="transmembrane region" description="Helical" evidence="7">
    <location>
        <begin position="132"/>
        <end position="150"/>
    </location>
</feature>
<evidence type="ECO:0000259" key="8">
    <source>
        <dbReference type="Pfam" id="PF01757"/>
    </source>
</evidence>
<dbReference type="GO" id="GO:0005886">
    <property type="term" value="C:plasma membrane"/>
    <property type="evidence" value="ECO:0007669"/>
    <property type="project" value="UniProtKB-SubCell"/>
</dbReference>
<organism evidence="9 10">
    <name type="scientific">Flavobacterium silvaticum</name>
    <dbReference type="NCBI Taxonomy" id="1852020"/>
    <lineage>
        <taxon>Bacteria</taxon>
        <taxon>Pseudomonadati</taxon>
        <taxon>Bacteroidota</taxon>
        <taxon>Flavobacteriia</taxon>
        <taxon>Flavobacteriales</taxon>
        <taxon>Flavobacteriaceae</taxon>
        <taxon>Flavobacterium</taxon>
    </lineage>
</organism>
<keyword evidence="3" id="KW-1003">Cell membrane</keyword>
<evidence type="ECO:0000256" key="3">
    <source>
        <dbReference type="ARBA" id="ARBA00022475"/>
    </source>
</evidence>